<dbReference type="Pfam" id="PF01370">
    <property type="entry name" value="Epimerase"/>
    <property type="match status" value="1"/>
</dbReference>
<evidence type="ECO:0000259" key="3">
    <source>
        <dbReference type="Pfam" id="PF01370"/>
    </source>
</evidence>
<dbReference type="Proteomes" id="UP001597197">
    <property type="component" value="Unassembled WGS sequence"/>
</dbReference>
<dbReference type="Gene3D" id="3.40.50.720">
    <property type="entry name" value="NAD(P)-binding Rossmann-like Domain"/>
    <property type="match status" value="1"/>
</dbReference>
<feature type="region of interest" description="Disordered" evidence="2">
    <location>
        <begin position="117"/>
        <end position="137"/>
    </location>
</feature>
<evidence type="ECO:0000259" key="4">
    <source>
        <dbReference type="Pfam" id="PF08338"/>
    </source>
</evidence>
<comment type="caution">
    <text evidence="5">The sequence shown here is derived from an EMBL/GenBank/DDBJ whole genome shotgun (WGS) entry which is preliminary data.</text>
</comment>
<proteinExistence type="inferred from homology"/>
<organism evidence="5 6">
    <name type="scientific">Hymenobacter bucti</name>
    <dbReference type="NCBI Taxonomy" id="1844114"/>
    <lineage>
        <taxon>Bacteria</taxon>
        <taxon>Pseudomonadati</taxon>
        <taxon>Bacteroidota</taxon>
        <taxon>Cytophagia</taxon>
        <taxon>Cytophagales</taxon>
        <taxon>Hymenobacteraceae</taxon>
        <taxon>Hymenobacter</taxon>
    </lineage>
</organism>
<sequence length="315" mass="33922">MSQPKLVLVGGNGFLGRHLASYFRAIGYQVVSISRTGSGDVRWDSCSLGPWAQALEGADLLVNLAGRTVDCRYTAANRRAILASRVESTRVLGAAVAACVQPPKVWLNSSTATIYPDTRGDAPANTEASPTPGGPFSEEVGRAWEEAFWAAPAPAAVRRVALRTAIVLGADGGAFPVMARLARYGLCTPQSDGQQWISWLHVRDFCRAVAFLAQADDLGGPVNLCAPHPLLNRDFNALLAQHLRPPLHLPQPKWLLEIGAFALRTETELILKSRKVYPERLLAAGFQFEYPRCVAAVGELLGKQPVATSQDVASE</sequence>
<dbReference type="InterPro" id="IPR013549">
    <property type="entry name" value="DUF1731"/>
</dbReference>
<dbReference type="NCBIfam" id="TIGR01777">
    <property type="entry name" value="yfcH"/>
    <property type="match status" value="1"/>
</dbReference>
<dbReference type="RefSeq" id="WP_382317988.1">
    <property type="nucleotide sequence ID" value="NZ_JBHUFD010000018.1"/>
</dbReference>
<dbReference type="InterPro" id="IPR010099">
    <property type="entry name" value="SDR39U1"/>
</dbReference>
<dbReference type="EMBL" id="JBHUFD010000018">
    <property type="protein sequence ID" value="MFD1875376.1"/>
    <property type="molecule type" value="Genomic_DNA"/>
</dbReference>
<gene>
    <name evidence="5" type="ORF">ACFSDX_23285</name>
</gene>
<name>A0ABW4R1C9_9BACT</name>
<evidence type="ECO:0000313" key="6">
    <source>
        <dbReference type="Proteomes" id="UP001597197"/>
    </source>
</evidence>
<dbReference type="InterPro" id="IPR001509">
    <property type="entry name" value="Epimerase_deHydtase"/>
</dbReference>
<dbReference type="PANTHER" id="PTHR11092">
    <property type="entry name" value="SUGAR NUCLEOTIDE EPIMERASE RELATED"/>
    <property type="match status" value="1"/>
</dbReference>
<dbReference type="InterPro" id="IPR036291">
    <property type="entry name" value="NAD(P)-bd_dom_sf"/>
</dbReference>
<evidence type="ECO:0000256" key="2">
    <source>
        <dbReference type="SAM" id="MobiDB-lite"/>
    </source>
</evidence>
<reference evidence="6" key="1">
    <citation type="journal article" date="2019" name="Int. J. Syst. Evol. Microbiol.">
        <title>The Global Catalogue of Microorganisms (GCM) 10K type strain sequencing project: providing services to taxonomists for standard genome sequencing and annotation.</title>
        <authorList>
            <consortium name="The Broad Institute Genomics Platform"/>
            <consortium name="The Broad Institute Genome Sequencing Center for Infectious Disease"/>
            <person name="Wu L."/>
            <person name="Ma J."/>
        </authorList>
    </citation>
    <scope>NUCLEOTIDE SEQUENCE [LARGE SCALE GENOMIC DNA]</scope>
    <source>
        <strain evidence="6">CGMCC 1.15795</strain>
    </source>
</reference>
<feature type="domain" description="DUF1731" evidence="4">
    <location>
        <begin position="252"/>
        <end position="297"/>
    </location>
</feature>
<feature type="domain" description="NAD-dependent epimerase/dehydratase" evidence="3">
    <location>
        <begin position="7"/>
        <end position="223"/>
    </location>
</feature>
<dbReference type="PANTHER" id="PTHR11092:SF0">
    <property type="entry name" value="EPIMERASE FAMILY PROTEIN SDR39U1"/>
    <property type="match status" value="1"/>
</dbReference>
<protein>
    <submittedName>
        <fullName evidence="5">TIGR01777 family oxidoreductase</fullName>
    </submittedName>
</protein>
<accession>A0ABW4R1C9</accession>
<keyword evidence="6" id="KW-1185">Reference proteome</keyword>
<evidence type="ECO:0000313" key="5">
    <source>
        <dbReference type="EMBL" id="MFD1875376.1"/>
    </source>
</evidence>
<evidence type="ECO:0000256" key="1">
    <source>
        <dbReference type="ARBA" id="ARBA00009353"/>
    </source>
</evidence>
<dbReference type="SUPFAM" id="SSF51735">
    <property type="entry name" value="NAD(P)-binding Rossmann-fold domains"/>
    <property type="match status" value="1"/>
</dbReference>
<comment type="similarity">
    <text evidence="1">Belongs to the NAD(P)-dependent epimerase/dehydratase family. SDR39U1 subfamily.</text>
</comment>
<dbReference type="Pfam" id="PF08338">
    <property type="entry name" value="DUF1731"/>
    <property type="match status" value="1"/>
</dbReference>